<feature type="transmembrane region" description="Helical" evidence="7">
    <location>
        <begin position="53"/>
        <end position="78"/>
    </location>
</feature>
<name>A0A8H5ETX0_9AGAR</name>
<evidence type="ECO:0000256" key="5">
    <source>
        <dbReference type="ARBA" id="ARBA00023136"/>
    </source>
</evidence>
<dbReference type="AlphaFoldDB" id="A0A8H5ETX0"/>
<evidence type="ECO:0000256" key="7">
    <source>
        <dbReference type="SAM" id="Phobius"/>
    </source>
</evidence>
<dbReference type="Gene3D" id="3.10.580.10">
    <property type="entry name" value="CBS-domain"/>
    <property type="match status" value="1"/>
</dbReference>
<dbReference type="PANTHER" id="PTHR12064:SF97">
    <property type="entry name" value="METAL TRANSPORTER CNNM-5"/>
    <property type="match status" value="1"/>
</dbReference>
<keyword evidence="5 6" id="KW-0472">Membrane</keyword>
<dbReference type="InterPro" id="IPR045095">
    <property type="entry name" value="ACDP"/>
</dbReference>
<comment type="caution">
    <text evidence="9">The sequence shown here is derived from an EMBL/GenBank/DDBJ whole genome shotgun (WGS) entry which is preliminary data.</text>
</comment>
<evidence type="ECO:0000256" key="4">
    <source>
        <dbReference type="ARBA" id="ARBA00022989"/>
    </source>
</evidence>
<accession>A0A8H5ETX0</accession>
<dbReference type="OrthoDB" id="5353557at2759"/>
<feature type="transmembrane region" description="Helical" evidence="7">
    <location>
        <begin position="140"/>
        <end position="159"/>
    </location>
</feature>
<dbReference type="PROSITE" id="PS51846">
    <property type="entry name" value="CNNM"/>
    <property type="match status" value="1"/>
</dbReference>
<dbReference type="Proteomes" id="UP000567179">
    <property type="component" value="Unassembled WGS sequence"/>
</dbReference>
<evidence type="ECO:0000256" key="6">
    <source>
        <dbReference type="PROSITE-ProRule" id="PRU01193"/>
    </source>
</evidence>
<reference evidence="9 10" key="1">
    <citation type="journal article" date="2020" name="ISME J.">
        <title>Uncovering the hidden diversity of litter-decomposition mechanisms in mushroom-forming fungi.</title>
        <authorList>
            <person name="Floudas D."/>
            <person name="Bentzer J."/>
            <person name="Ahren D."/>
            <person name="Johansson T."/>
            <person name="Persson P."/>
            <person name="Tunlid A."/>
        </authorList>
    </citation>
    <scope>NUCLEOTIDE SEQUENCE [LARGE SCALE GENOMIC DNA]</scope>
    <source>
        <strain evidence="9 10">CBS 101986</strain>
    </source>
</reference>
<evidence type="ECO:0000256" key="2">
    <source>
        <dbReference type="ARBA" id="ARBA00022692"/>
    </source>
</evidence>
<evidence type="ECO:0000256" key="3">
    <source>
        <dbReference type="ARBA" id="ARBA00022737"/>
    </source>
</evidence>
<evidence type="ECO:0000313" key="10">
    <source>
        <dbReference type="Proteomes" id="UP000567179"/>
    </source>
</evidence>
<evidence type="ECO:0000259" key="8">
    <source>
        <dbReference type="PROSITE" id="PS51846"/>
    </source>
</evidence>
<dbReference type="GO" id="GO:0030026">
    <property type="term" value="P:intracellular manganese ion homeostasis"/>
    <property type="evidence" value="ECO:0007669"/>
    <property type="project" value="TreeGrafter"/>
</dbReference>
<evidence type="ECO:0000256" key="1">
    <source>
        <dbReference type="ARBA" id="ARBA00004141"/>
    </source>
</evidence>
<dbReference type="Pfam" id="PF01595">
    <property type="entry name" value="CNNM"/>
    <property type="match status" value="1"/>
</dbReference>
<dbReference type="PANTHER" id="PTHR12064">
    <property type="entry name" value="METAL TRANSPORTER CNNM"/>
    <property type="match status" value="1"/>
</dbReference>
<dbReference type="FunFam" id="3.10.580.10:FF:000006">
    <property type="entry name" value="DUF21 and CBS domain protein"/>
    <property type="match status" value="1"/>
</dbReference>
<protein>
    <recommendedName>
        <fullName evidence="8">CNNM transmembrane domain-containing protein</fullName>
    </recommendedName>
</protein>
<keyword evidence="2 6" id="KW-0812">Transmembrane</keyword>
<dbReference type="SUPFAM" id="SSF54631">
    <property type="entry name" value="CBS-domain pair"/>
    <property type="match status" value="1"/>
</dbReference>
<keyword evidence="10" id="KW-1185">Reference proteome</keyword>
<dbReference type="InterPro" id="IPR046342">
    <property type="entry name" value="CBS_dom_sf"/>
</dbReference>
<dbReference type="InterPro" id="IPR002550">
    <property type="entry name" value="CNNM"/>
</dbReference>
<sequence>MFKLRIPSTIFFLRTAVVRAAPYLTAVASTVAKQKTGKHDTGHPGTEPGSPEFLYHLVISVFLVLAGGIFAGLTLGLMGLDELHLRVLATSSENLTQRRNAQRVLRLMKHGKHWVLVVLLLSNVIVNESLPIFLDSALGGGYTAIAISTTAIVIFGIIPQAVSVRYGLSIGAACAPFVLGLMWLLSPIAYPVAKLLDYVLGSKEQHTYKKAELKSFLQFHRTGDEPLRDEEITILNGVLELNTTRVESIMTPLKDTVVLSTDDILDYGAVHAIMQSGYSRIPVHAKGYKDDFVGLLLAKTLLTYDPKKALPVSAFPLSILPEAPPSVNCFQALHYFQTGRAHLLLISHTPGKAGGAMGVITLEDIIEEIISEEIVDETDRYEDNRSKRRARRLSTSHTFKGGIIERRRSMSVCNENSPLLERVRSGSVEAHIRIPTKHSNYKDHYGSI</sequence>
<feature type="transmembrane region" description="Helical" evidence="7">
    <location>
        <begin position="166"/>
        <end position="185"/>
    </location>
</feature>
<dbReference type="GO" id="GO:0010960">
    <property type="term" value="P:magnesium ion homeostasis"/>
    <property type="evidence" value="ECO:0007669"/>
    <property type="project" value="InterPro"/>
</dbReference>
<organism evidence="9 10">
    <name type="scientific">Psilocybe cf. subviscida</name>
    <dbReference type="NCBI Taxonomy" id="2480587"/>
    <lineage>
        <taxon>Eukaryota</taxon>
        <taxon>Fungi</taxon>
        <taxon>Dikarya</taxon>
        <taxon>Basidiomycota</taxon>
        <taxon>Agaricomycotina</taxon>
        <taxon>Agaricomycetes</taxon>
        <taxon>Agaricomycetidae</taxon>
        <taxon>Agaricales</taxon>
        <taxon>Agaricineae</taxon>
        <taxon>Strophariaceae</taxon>
        <taxon>Psilocybe</taxon>
    </lineage>
</organism>
<dbReference type="EMBL" id="JAACJJ010000056">
    <property type="protein sequence ID" value="KAF5312207.1"/>
    <property type="molecule type" value="Genomic_DNA"/>
</dbReference>
<proteinExistence type="predicted"/>
<comment type="subcellular location">
    <subcellularLocation>
        <location evidence="1">Membrane</location>
        <topology evidence="1">Multi-pass membrane protein</topology>
    </subcellularLocation>
</comment>
<dbReference type="GO" id="GO:0005737">
    <property type="term" value="C:cytoplasm"/>
    <property type="evidence" value="ECO:0007669"/>
    <property type="project" value="TreeGrafter"/>
</dbReference>
<keyword evidence="3" id="KW-0677">Repeat</keyword>
<dbReference type="GO" id="GO:0016020">
    <property type="term" value="C:membrane"/>
    <property type="evidence" value="ECO:0007669"/>
    <property type="project" value="UniProtKB-SubCell"/>
</dbReference>
<feature type="domain" description="CNNM transmembrane" evidence="8">
    <location>
        <begin position="49"/>
        <end position="231"/>
    </location>
</feature>
<evidence type="ECO:0000313" key="9">
    <source>
        <dbReference type="EMBL" id="KAF5312207.1"/>
    </source>
</evidence>
<keyword evidence="4 6" id="KW-1133">Transmembrane helix</keyword>
<gene>
    <name evidence="9" type="ORF">D9619_003721</name>
</gene>